<dbReference type="Proteomes" id="UP001178288">
    <property type="component" value="Chromosome"/>
</dbReference>
<protein>
    <submittedName>
        <fullName evidence="1">Uncharacterized protein</fullName>
    </submittedName>
</protein>
<sequence length="156" mass="18306">MEFMRDDPGTYYKELEAEINKRIHAPTNCRSFIVALGRALEVHLKQVRIHRSVTTRWLKRLDLPNKDDIAAISVRIVDCEEKLDLLDDTIYTINQRQQENQQQIRVLRESSEELLAVLANEVRREIKGAKIKSLVKDLWELKQLFYEESKDGGDLQ</sequence>
<name>A0AA95MX28_9BACI</name>
<reference evidence="1" key="1">
    <citation type="submission" date="2023-05" db="EMBL/GenBank/DDBJ databases">
        <title>Comparative genomics of Bacillaceae isolates and their secondary metabolite potential.</title>
        <authorList>
            <person name="Song L."/>
            <person name="Nielsen L.J."/>
            <person name="Mohite O."/>
            <person name="Xu X."/>
            <person name="Weber T."/>
            <person name="Kovacs A.T."/>
        </authorList>
    </citation>
    <scope>NUCLEOTIDE SEQUENCE</scope>
    <source>
        <strain evidence="1">XLM17</strain>
    </source>
</reference>
<dbReference type="KEGG" id="nnv:QNH39_08280"/>
<keyword evidence="2" id="KW-1185">Reference proteome</keyword>
<dbReference type="EMBL" id="CP126114">
    <property type="protein sequence ID" value="WHY87813.1"/>
    <property type="molecule type" value="Genomic_DNA"/>
</dbReference>
<proteinExistence type="predicted"/>
<gene>
    <name evidence="1" type="ORF">QNH39_08280</name>
</gene>
<evidence type="ECO:0000313" key="2">
    <source>
        <dbReference type="Proteomes" id="UP001178288"/>
    </source>
</evidence>
<evidence type="ECO:0000313" key="1">
    <source>
        <dbReference type="EMBL" id="WHY87813.1"/>
    </source>
</evidence>
<organism evidence="1 2">
    <name type="scientific">Neobacillus novalis</name>
    <dbReference type="NCBI Taxonomy" id="220687"/>
    <lineage>
        <taxon>Bacteria</taxon>
        <taxon>Bacillati</taxon>
        <taxon>Bacillota</taxon>
        <taxon>Bacilli</taxon>
        <taxon>Bacillales</taxon>
        <taxon>Bacillaceae</taxon>
        <taxon>Neobacillus</taxon>
    </lineage>
</organism>
<accession>A0AA95MX28</accession>
<dbReference type="AlphaFoldDB" id="A0AA95MX28"/>
<dbReference type="RefSeq" id="WP_066084600.1">
    <property type="nucleotide sequence ID" value="NZ_CP126114.1"/>
</dbReference>